<keyword evidence="2" id="KW-1185">Reference proteome</keyword>
<evidence type="ECO:0000313" key="2">
    <source>
        <dbReference type="Proteomes" id="UP000887574"/>
    </source>
</evidence>
<keyword evidence="1" id="KW-1133">Transmembrane helix</keyword>
<reference evidence="3" key="1">
    <citation type="submission" date="2022-11" db="UniProtKB">
        <authorList>
            <consortium name="WormBaseParasite"/>
        </authorList>
    </citation>
    <scope>IDENTIFICATION</scope>
</reference>
<evidence type="ECO:0000256" key="1">
    <source>
        <dbReference type="SAM" id="Phobius"/>
    </source>
</evidence>
<accession>A0A915ED29</accession>
<dbReference type="WBParaSite" id="jg4012">
    <property type="protein sequence ID" value="jg4012"/>
    <property type="gene ID" value="jg4012"/>
</dbReference>
<name>A0A915ED29_9BILA</name>
<proteinExistence type="predicted"/>
<organism evidence="2 3">
    <name type="scientific">Ditylenchus dipsaci</name>
    <dbReference type="NCBI Taxonomy" id="166011"/>
    <lineage>
        <taxon>Eukaryota</taxon>
        <taxon>Metazoa</taxon>
        <taxon>Ecdysozoa</taxon>
        <taxon>Nematoda</taxon>
        <taxon>Chromadorea</taxon>
        <taxon>Rhabditida</taxon>
        <taxon>Tylenchina</taxon>
        <taxon>Tylenchomorpha</taxon>
        <taxon>Sphaerularioidea</taxon>
        <taxon>Anguinidae</taxon>
        <taxon>Anguininae</taxon>
        <taxon>Ditylenchus</taxon>
    </lineage>
</organism>
<feature type="transmembrane region" description="Helical" evidence="1">
    <location>
        <begin position="62"/>
        <end position="81"/>
    </location>
</feature>
<dbReference type="Proteomes" id="UP000887574">
    <property type="component" value="Unplaced"/>
</dbReference>
<protein>
    <submittedName>
        <fullName evidence="3">Uncharacterized protein</fullName>
    </submittedName>
</protein>
<dbReference type="AlphaFoldDB" id="A0A915ED29"/>
<sequence length="111" mass="13548">MTSRLERYYSQKIKSRRKLEASGARNLWIKDDWRQSFVKIFGFFFWISVVCVWIYHLRFLHFAQVGFAFLIFNYLYIYIFYGGIDNLIYARYDKWHNEKSKQFAIASTSIV</sequence>
<feature type="transmembrane region" description="Helical" evidence="1">
    <location>
        <begin position="37"/>
        <end position="56"/>
    </location>
</feature>
<keyword evidence="1" id="KW-0812">Transmembrane</keyword>
<keyword evidence="1" id="KW-0472">Membrane</keyword>
<evidence type="ECO:0000313" key="3">
    <source>
        <dbReference type="WBParaSite" id="jg4012"/>
    </source>
</evidence>